<dbReference type="AlphaFoldDB" id="A0A2P2J5P6"/>
<sequence>MTLASNTEKESIIRIFVAVHNFVVGVKNIHFDRLAPIMPSMPVDLGQFIAYQDASYCLLL</sequence>
<accession>A0A2P2J5P6</accession>
<evidence type="ECO:0000313" key="1">
    <source>
        <dbReference type="EMBL" id="MBW88785.1"/>
    </source>
</evidence>
<organism evidence="1">
    <name type="scientific">Rhizophora mucronata</name>
    <name type="common">Asiatic mangrove</name>
    <dbReference type="NCBI Taxonomy" id="61149"/>
    <lineage>
        <taxon>Eukaryota</taxon>
        <taxon>Viridiplantae</taxon>
        <taxon>Streptophyta</taxon>
        <taxon>Embryophyta</taxon>
        <taxon>Tracheophyta</taxon>
        <taxon>Spermatophyta</taxon>
        <taxon>Magnoliopsida</taxon>
        <taxon>eudicotyledons</taxon>
        <taxon>Gunneridae</taxon>
        <taxon>Pentapetalae</taxon>
        <taxon>rosids</taxon>
        <taxon>fabids</taxon>
        <taxon>Malpighiales</taxon>
        <taxon>Rhizophoraceae</taxon>
        <taxon>Rhizophora</taxon>
    </lineage>
</organism>
<reference evidence="1" key="1">
    <citation type="submission" date="2018-02" db="EMBL/GenBank/DDBJ databases">
        <title>Rhizophora mucronata_Transcriptome.</title>
        <authorList>
            <person name="Meera S.P."/>
            <person name="Sreeshan A."/>
            <person name="Augustine A."/>
        </authorList>
    </citation>
    <scope>NUCLEOTIDE SEQUENCE</scope>
    <source>
        <tissue evidence="1">Leaf</tissue>
    </source>
</reference>
<name>A0A2P2J5P6_RHIMU</name>
<dbReference type="EMBL" id="GGEC01008302">
    <property type="protein sequence ID" value="MBW88785.1"/>
    <property type="molecule type" value="Transcribed_RNA"/>
</dbReference>
<proteinExistence type="predicted"/>
<protein>
    <submittedName>
        <fullName evidence="1">Uncharacterized protein</fullName>
    </submittedName>
</protein>